<gene>
    <name evidence="1" type="ORF">TW77_23810</name>
</gene>
<evidence type="ECO:0008006" key="3">
    <source>
        <dbReference type="Google" id="ProtNLM"/>
    </source>
</evidence>
<dbReference type="Proteomes" id="UP000033452">
    <property type="component" value="Unassembled WGS sequence"/>
</dbReference>
<protein>
    <recommendedName>
        <fullName evidence="3">MAE-28990/MAE-18760-like HEPN domain-containing protein</fullName>
    </recommendedName>
</protein>
<keyword evidence="2" id="KW-1185">Reference proteome</keyword>
<proteinExistence type="predicted"/>
<dbReference type="AlphaFoldDB" id="A0A0F4Q7J3"/>
<dbReference type="EMBL" id="JXYA01000118">
    <property type="protein sequence ID" value="KJZ03671.1"/>
    <property type="molecule type" value="Genomic_DNA"/>
</dbReference>
<evidence type="ECO:0000313" key="2">
    <source>
        <dbReference type="Proteomes" id="UP000033452"/>
    </source>
</evidence>
<organism evidence="1 2">
    <name type="scientific">Pseudoalteromonas rubra</name>
    <dbReference type="NCBI Taxonomy" id="43658"/>
    <lineage>
        <taxon>Bacteria</taxon>
        <taxon>Pseudomonadati</taxon>
        <taxon>Pseudomonadota</taxon>
        <taxon>Gammaproteobacteria</taxon>
        <taxon>Alteromonadales</taxon>
        <taxon>Pseudoalteromonadaceae</taxon>
        <taxon>Pseudoalteromonas</taxon>
    </lineage>
</organism>
<comment type="caution">
    <text evidence="1">The sequence shown here is derived from an EMBL/GenBank/DDBJ whole genome shotgun (WGS) entry which is preliminary data.</text>
</comment>
<dbReference type="PATRIC" id="fig|43658.5.peg.5068"/>
<reference evidence="1 2" key="1">
    <citation type="journal article" date="2015" name="BMC Genomics">
        <title>Genome mining reveals unlocked bioactive potential of marine Gram-negative bacteria.</title>
        <authorList>
            <person name="Machado H."/>
            <person name="Sonnenschein E.C."/>
            <person name="Melchiorsen J."/>
            <person name="Gram L."/>
        </authorList>
    </citation>
    <scope>NUCLEOTIDE SEQUENCE [LARGE SCALE GENOMIC DNA]</scope>
    <source>
        <strain evidence="1 2">S2471</strain>
    </source>
</reference>
<accession>A0A0F4Q7J3</accession>
<evidence type="ECO:0000313" key="1">
    <source>
        <dbReference type="EMBL" id="KJZ03671.1"/>
    </source>
</evidence>
<sequence length="204" mass="23853">MKFFTKKSDIQYSIRRGLYQEIRLMMAFIEQQNYQRDDYTSKFSGMLVKGGGGIYSNEYTNHISVSNISNDEYDLESTFKKDLPNYIKKSQVLMLWAMLEDTLGYIVRELSSQEQVSPRIKGRHESIFIHYIKWLEEIDERELITESSVQFLDGNVRKVRNSIVHGNPLDVVHDGYEITDTGIVISDKYVWEICIAIDSLAWQI</sequence>
<name>A0A0F4Q7J3_9GAMM</name>